<accession>A0AAE1R8Q8</accession>
<comment type="caution">
    <text evidence="2">The sequence shown here is derived from an EMBL/GenBank/DDBJ whole genome shotgun (WGS) entry which is preliminary data.</text>
</comment>
<dbReference type="AlphaFoldDB" id="A0AAE1R8Q8"/>
<evidence type="ECO:0000313" key="2">
    <source>
        <dbReference type="EMBL" id="KAK4347615.1"/>
    </source>
</evidence>
<gene>
    <name evidence="2" type="ORF">RND71_033954</name>
</gene>
<name>A0AAE1R8Q8_9SOLA</name>
<organism evidence="2 3">
    <name type="scientific">Anisodus tanguticus</name>
    <dbReference type="NCBI Taxonomy" id="243964"/>
    <lineage>
        <taxon>Eukaryota</taxon>
        <taxon>Viridiplantae</taxon>
        <taxon>Streptophyta</taxon>
        <taxon>Embryophyta</taxon>
        <taxon>Tracheophyta</taxon>
        <taxon>Spermatophyta</taxon>
        <taxon>Magnoliopsida</taxon>
        <taxon>eudicotyledons</taxon>
        <taxon>Gunneridae</taxon>
        <taxon>Pentapetalae</taxon>
        <taxon>asterids</taxon>
        <taxon>lamiids</taxon>
        <taxon>Solanales</taxon>
        <taxon>Solanaceae</taxon>
        <taxon>Solanoideae</taxon>
        <taxon>Hyoscyameae</taxon>
        <taxon>Anisodus</taxon>
    </lineage>
</organism>
<evidence type="ECO:0000313" key="3">
    <source>
        <dbReference type="Proteomes" id="UP001291623"/>
    </source>
</evidence>
<evidence type="ECO:0000256" key="1">
    <source>
        <dbReference type="SAM" id="MobiDB-lite"/>
    </source>
</evidence>
<feature type="region of interest" description="Disordered" evidence="1">
    <location>
        <begin position="29"/>
        <end position="60"/>
    </location>
</feature>
<dbReference type="Proteomes" id="UP001291623">
    <property type="component" value="Unassembled WGS sequence"/>
</dbReference>
<proteinExistence type="predicted"/>
<dbReference type="EMBL" id="JAVYJV010000018">
    <property type="protein sequence ID" value="KAK4347615.1"/>
    <property type="molecule type" value="Genomic_DNA"/>
</dbReference>
<sequence length="73" mass="8288">MRKRKSTFNIGQLQLNPFPGLRLTTSLVLPRRPGDDGTDPSAPHHQGFHRQKLALPRHSSRQTNLLLWGALPR</sequence>
<protein>
    <submittedName>
        <fullName evidence="2">Uncharacterized protein</fullName>
    </submittedName>
</protein>
<reference evidence="2" key="1">
    <citation type="submission" date="2023-12" db="EMBL/GenBank/DDBJ databases">
        <title>Genome assembly of Anisodus tanguticus.</title>
        <authorList>
            <person name="Wang Y.-J."/>
        </authorList>
    </citation>
    <scope>NUCLEOTIDE SEQUENCE</scope>
    <source>
        <strain evidence="2">KB-2021</strain>
        <tissue evidence="2">Leaf</tissue>
    </source>
</reference>
<keyword evidence="3" id="KW-1185">Reference proteome</keyword>